<dbReference type="EMBL" id="DRTT01000048">
    <property type="protein sequence ID" value="HHF98162.1"/>
    <property type="molecule type" value="Genomic_DNA"/>
</dbReference>
<evidence type="ECO:0000313" key="2">
    <source>
        <dbReference type="EMBL" id="HHF98162.1"/>
    </source>
</evidence>
<dbReference type="Gene3D" id="1.10.150.650">
    <property type="match status" value="1"/>
</dbReference>
<dbReference type="PANTHER" id="PTHR42924:SF3">
    <property type="entry name" value="POLYMERASE_HISTIDINOL PHOSPHATASE N-TERMINAL DOMAIN-CONTAINING PROTEIN"/>
    <property type="match status" value="1"/>
</dbReference>
<comment type="caution">
    <text evidence="2">The sequence shown here is derived from an EMBL/GenBank/DDBJ whole genome shotgun (WGS) entry which is preliminary data.</text>
</comment>
<name>A0A7V5LZN4_UNCAE</name>
<feature type="domain" description="Polymerase/histidinol phosphatase N-terminal" evidence="1">
    <location>
        <begin position="4"/>
        <end position="69"/>
    </location>
</feature>
<dbReference type="InterPro" id="IPR003141">
    <property type="entry name" value="Pol/His_phosphatase_N"/>
</dbReference>
<dbReference type="SUPFAM" id="SSF89550">
    <property type="entry name" value="PHP domain-like"/>
    <property type="match status" value="1"/>
</dbReference>
<dbReference type="InterPro" id="IPR004013">
    <property type="entry name" value="PHP_dom"/>
</dbReference>
<dbReference type="GO" id="GO:0004534">
    <property type="term" value="F:5'-3' RNA exonuclease activity"/>
    <property type="evidence" value="ECO:0007669"/>
    <property type="project" value="TreeGrafter"/>
</dbReference>
<reference evidence="2" key="1">
    <citation type="journal article" date="2020" name="mSystems">
        <title>Genome- and Community-Level Interaction Insights into Carbon Utilization and Element Cycling Functions of Hydrothermarchaeota in Hydrothermal Sediment.</title>
        <authorList>
            <person name="Zhou Z."/>
            <person name="Liu Y."/>
            <person name="Xu W."/>
            <person name="Pan J."/>
            <person name="Luo Z.H."/>
            <person name="Li M."/>
        </authorList>
    </citation>
    <scope>NUCLEOTIDE SEQUENCE [LARGE SCALE GENOMIC DNA]</scope>
    <source>
        <strain evidence="2">HyVt-92</strain>
    </source>
</reference>
<protein>
    <submittedName>
        <fullName evidence="2">PHP domain-containing protein</fullName>
    </submittedName>
</protein>
<dbReference type="InterPro" id="IPR016195">
    <property type="entry name" value="Pol/histidinol_Pase-like"/>
</dbReference>
<dbReference type="AlphaFoldDB" id="A0A7V5LZN4"/>
<sequence>MEKIDLHIHTVYSDGTYTPGEVVKKAKEIGLVAISITDHDSVEGVEEALQAGREFGVEVVPGVEMSSDVDHDEIHILGYYLDFKKKEFLSKLDYFQKIRIERNERLFRRLEELGMPVSSEEVLKLAPKGVVSRLHIARCMVEKKYVSSIDEAFEEWLNPGKPAYVERERISPFEVINLILEAEGVPVFAHPFLSRRDDLIPKMIDAGLMGIEVYHSTHDEKTVKHYMEIAKRYDLLITGGSDCHGEAKDEVLMGKVDVPVSVLWELKKAKAKLAQRVREV</sequence>
<accession>A0A7V5LZN4</accession>
<dbReference type="Pfam" id="PF02811">
    <property type="entry name" value="PHP"/>
    <property type="match status" value="1"/>
</dbReference>
<dbReference type="Gene3D" id="3.20.20.140">
    <property type="entry name" value="Metal-dependent hydrolases"/>
    <property type="match status" value="1"/>
</dbReference>
<dbReference type="Proteomes" id="UP000886070">
    <property type="component" value="Unassembled WGS sequence"/>
</dbReference>
<gene>
    <name evidence="2" type="ORF">ENL39_01575</name>
</gene>
<dbReference type="SMART" id="SM00481">
    <property type="entry name" value="POLIIIAc"/>
    <property type="match status" value="1"/>
</dbReference>
<dbReference type="GO" id="GO:0035312">
    <property type="term" value="F:5'-3' DNA exonuclease activity"/>
    <property type="evidence" value="ECO:0007669"/>
    <property type="project" value="TreeGrafter"/>
</dbReference>
<dbReference type="PANTHER" id="PTHR42924">
    <property type="entry name" value="EXONUCLEASE"/>
    <property type="match status" value="1"/>
</dbReference>
<dbReference type="InterPro" id="IPR052018">
    <property type="entry name" value="PHP_domain"/>
</dbReference>
<dbReference type="CDD" id="cd07438">
    <property type="entry name" value="PHP_HisPPase_AMP"/>
    <property type="match status" value="1"/>
</dbReference>
<proteinExistence type="predicted"/>
<organism evidence="2">
    <name type="scientific">Aerophobetes bacterium</name>
    <dbReference type="NCBI Taxonomy" id="2030807"/>
    <lineage>
        <taxon>Bacteria</taxon>
        <taxon>Candidatus Aerophobota</taxon>
    </lineage>
</organism>
<evidence type="ECO:0000259" key="1">
    <source>
        <dbReference type="SMART" id="SM00481"/>
    </source>
</evidence>